<dbReference type="Proteomes" id="UP000004690">
    <property type="component" value="Unassembled WGS sequence"/>
</dbReference>
<dbReference type="SUPFAM" id="SSF48013">
    <property type="entry name" value="NusB-like"/>
    <property type="match status" value="1"/>
</dbReference>
<dbReference type="STRING" id="926559.JoomaDRAFT_2169"/>
<keyword evidence="2" id="KW-0889">Transcription antitermination</keyword>
<evidence type="ECO:0000256" key="3">
    <source>
        <dbReference type="ARBA" id="ARBA00022884"/>
    </source>
</evidence>
<evidence type="ECO:0000256" key="2">
    <source>
        <dbReference type="ARBA" id="ARBA00022814"/>
    </source>
</evidence>
<dbReference type="InterPro" id="IPR011605">
    <property type="entry name" value="NusB_fam"/>
</dbReference>
<protein>
    <submittedName>
        <fullName evidence="7">Transcription antitermination factor NusB</fullName>
    </submittedName>
</protein>
<dbReference type="GO" id="GO:0005829">
    <property type="term" value="C:cytosol"/>
    <property type="evidence" value="ECO:0007669"/>
    <property type="project" value="TreeGrafter"/>
</dbReference>
<name>I3C6B6_9FLAO</name>
<dbReference type="NCBIfam" id="TIGR01951">
    <property type="entry name" value="nusB"/>
    <property type="match status" value="1"/>
</dbReference>
<evidence type="ECO:0000259" key="6">
    <source>
        <dbReference type="Pfam" id="PF01029"/>
    </source>
</evidence>
<keyword evidence="5" id="KW-0804">Transcription</keyword>
<proteinExistence type="inferred from homology"/>
<dbReference type="GO" id="GO:0031564">
    <property type="term" value="P:transcription antitermination"/>
    <property type="evidence" value="ECO:0007669"/>
    <property type="project" value="UniProtKB-KW"/>
</dbReference>
<accession>I3C6B6</accession>
<reference evidence="7 8" key="1">
    <citation type="submission" date="2012-02" db="EMBL/GenBank/DDBJ databases">
        <title>Improved High-Quality Draft genome of Joostella marina DSM 19592.</title>
        <authorList>
            <consortium name="US DOE Joint Genome Institute (JGI-PGF)"/>
            <person name="Lucas S."/>
            <person name="Copeland A."/>
            <person name="Lapidus A."/>
            <person name="Bruce D."/>
            <person name="Goodwin L."/>
            <person name="Pitluck S."/>
            <person name="Peters L."/>
            <person name="Chertkov O."/>
            <person name="Ovchinnikova G."/>
            <person name="Kyrpides N."/>
            <person name="Mavromatis K."/>
            <person name="Detter J.C."/>
            <person name="Han C."/>
            <person name="Land M."/>
            <person name="Hauser L."/>
            <person name="Markowitz V."/>
            <person name="Cheng J.-F."/>
            <person name="Hugenholtz P."/>
            <person name="Woyke T."/>
            <person name="Wu D."/>
            <person name="Tindall B."/>
            <person name="Brambilla E."/>
            <person name="Klenk H.-P."/>
            <person name="Eisen J.A."/>
        </authorList>
    </citation>
    <scope>NUCLEOTIDE SEQUENCE [LARGE SCALE GENOMIC DNA]</scope>
    <source>
        <strain evidence="7 8">DSM 19592</strain>
    </source>
</reference>
<sequence>MQSVYAFIQSKNTDLGKEEKFLSSSMENMYNLYLTLVSLLVEVQKTAEEQLTLSQKKYLATNEEKNPKRKFIDNPILQQLVNDTVLAEKLENRHISWELDEEYVKIIYRAILESDLYKEYMAKEATDFKDDKKLILDLYQKVIAPNEKLYEYIEDKKLTWVDDLPLVNTLLVKMIKKLKKDAPEDYFHPSLFKDQDDKIFASELFKKTILNDERIQQEIEGKTPNWDTDRIAELDAILLKMAICEFLKFPSIPVKVTINEYLEIAKEYSTPKSSIFINGILDKLVKEYEANNTLNKSGRGLM</sequence>
<dbReference type="GO" id="GO:0006353">
    <property type="term" value="P:DNA-templated transcription termination"/>
    <property type="evidence" value="ECO:0007669"/>
    <property type="project" value="InterPro"/>
</dbReference>
<keyword evidence="3" id="KW-0694">RNA-binding</keyword>
<dbReference type="Pfam" id="PF01029">
    <property type="entry name" value="NusB"/>
    <property type="match status" value="1"/>
</dbReference>
<dbReference type="PANTHER" id="PTHR11078">
    <property type="entry name" value="N UTILIZATION SUBSTANCE PROTEIN B-RELATED"/>
    <property type="match status" value="1"/>
</dbReference>
<dbReference type="GO" id="GO:0003723">
    <property type="term" value="F:RNA binding"/>
    <property type="evidence" value="ECO:0007669"/>
    <property type="project" value="UniProtKB-KW"/>
</dbReference>
<gene>
    <name evidence="7" type="ORF">JoomaDRAFT_2169</name>
</gene>
<dbReference type="AlphaFoldDB" id="I3C6B6"/>
<dbReference type="PANTHER" id="PTHR11078:SF3">
    <property type="entry name" value="ANTITERMINATION NUSB DOMAIN-CONTAINING PROTEIN"/>
    <property type="match status" value="1"/>
</dbReference>
<organism evidence="7 8">
    <name type="scientific">Galbibacter orientalis DSM 19592</name>
    <dbReference type="NCBI Taxonomy" id="926559"/>
    <lineage>
        <taxon>Bacteria</taxon>
        <taxon>Pseudomonadati</taxon>
        <taxon>Bacteroidota</taxon>
        <taxon>Flavobacteriia</taxon>
        <taxon>Flavobacteriales</taxon>
        <taxon>Flavobacteriaceae</taxon>
        <taxon>Galbibacter</taxon>
    </lineage>
</organism>
<comment type="similarity">
    <text evidence="1">Belongs to the NusB family.</text>
</comment>
<dbReference type="EMBL" id="JH651379">
    <property type="protein sequence ID" value="EIJ39159.1"/>
    <property type="molecule type" value="Genomic_DNA"/>
</dbReference>
<dbReference type="InterPro" id="IPR035926">
    <property type="entry name" value="NusB-like_sf"/>
</dbReference>
<evidence type="ECO:0000256" key="4">
    <source>
        <dbReference type="ARBA" id="ARBA00023015"/>
    </source>
</evidence>
<keyword evidence="8" id="KW-1185">Reference proteome</keyword>
<dbReference type="OrthoDB" id="9787568at2"/>
<evidence type="ECO:0000256" key="1">
    <source>
        <dbReference type="ARBA" id="ARBA00005952"/>
    </source>
</evidence>
<dbReference type="InterPro" id="IPR006027">
    <property type="entry name" value="NusB_RsmB_TIM44"/>
</dbReference>
<dbReference type="HOGENOM" id="CLU_058797_0_0_10"/>
<evidence type="ECO:0000313" key="7">
    <source>
        <dbReference type="EMBL" id="EIJ39159.1"/>
    </source>
</evidence>
<feature type="domain" description="NusB/RsmB/TIM44" evidence="6">
    <location>
        <begin position="183"/>
        <end position="286"/>
    </location>
</feature>
<keyword evidence="4" id="KW-0805">Transcription regulation</keyword>
<dbReference type="Gene3D" id="1.10.940.10">
    <property type="entry name" value="NusB-like"/>
    <property type="match status" value="1"/>
</dbReference>
<dbReference type="eggNOG" id="COG0781">
    <property type="taxonomic scope" value="Bacteria"/>
</dbReference>
<evidence type="ECO:0000256" key="5">
    <source>
        <dbReference type="ARBA" id="ARBA00023163"/>
    </source>
</evidence>
<evidence type="ECO:0000313" key="8">
    <source>
        <dbReference type="Proteomes" id="UP000004690"/>
    </source>
</evidence>